<keyword evidence="3" id="KW-1185">Reference proteome</keyword>
<name>A0A1Q9EUW7_SYMMI</name>
<feature type="region of interest" description="Disordered" evidence="1">
    <location>
        <begin position="245"/>
        <end position="318"/>
    </location>
</feature>
<proteinExistence type="predicted"/>
<feature type="compositionally biased region" description="Basic and acidic residues" evidence="1">
    <location>
        <begin position="301"/>
        <end position="317"/>
    </location>
</feature>
<accession>A0A1Q9EUW7</accession>
<evidence type="ECO:0000256" key="1">
    <source>
        <dbReference type="SAM" id="MobiDB-lite"/>
    </source>
</evidence>
<sequence length="500" mass="54659">MTSLVPQKPLTPPPCTRPPPRRHVVLTPVSEALPQEPGRKRSNSSPSGLVSGSPASSTRSTSPPAPDLEGRMVRFNETPETVLFLSDPEEGRAVSIIRPLAPIAEEAETAAAVVSIVSGRNSYAKDANANAKVWLLVRGRDSQKTCAVAFIFEVFQELQEELQAALAGEAVCILAYGATGSGKASDFEAVSAELAALLQVAWNQQLEGAAACQTARHPKTMTLTQWILARFKAVLTAYDQQSGAGSIVWHNPDKEEPATHKAEKEKKKQEAEAKRLQKKAEQLAKRKSRGAPADLAAAGDRPADGKEATLKEDERYRRERSRKKDKVEIIVLDPEATAAPLPKGKRAADRVLECGWTSEATCMTGSTRHGRQKRIFGRDWLLLFQISRDDLAGGTLGGGMLDNLIKHETAQTCRLWRCLQQEVQRGLVLPSLMAAAMEGMNVGDYNFQSRDSPLDLLHSQDSDDDARASDVKAEALEKEGLRLDVVVQIVEIYNEQFRVQ</sequence>
<reference evidence="2 3" key="1">
    <citation type="submission" date="2016-02" db="EMBL/GenBank/DDBJ databases">
        <title>Genome analysis of coral dinoflagellate symbionts highlights evolutionary adaptations to a symbiotic lifestyle.</title>
        <authorList>
            <person name="Aranda M."/>
            <person name="Li Y."/>
            <person name="Liew Y.J."/>
            <person name="Baumgarten S."/>
            <person name="Simakov O."/>
            <person name="Wilson M."/>
            <person name="Piel J."/>
            <person name="Ashoor H."/>
            <person name="Bougouffa S."/>
            <person name="Bajic V.B."/>
            <person name="Ryu T."/>
            <person name="Ravasi T."/>
            <person name="Bayer T."/>
            <person name="Micklem G."/>
            <person name="Kim H."/>
            <person name="Bhak J."/>
            <person name="Lajeunesse T.C."/>
            <person name="Voolstra C.R."/>
        </authorList>
    </citation>
    <scope>NUCLEOTIDE SEQUENCE [LARGE SCALE GENOMIC DNA]</scope>
    <source>
        <strain evidence="2 3">CCMP2467</strain>
    </source>
</reference>
<feature type="compositionally biased region" description="Basic and acidic residues" evidence="1">
    <location>
        <begin position="251"/>
        <end position="284"/>
    </location>
</feature>
<organism evidence="2 3">
    <name type="scientific">Symbiodinium microadriaticum</name>
    <name type="common">Dinoflagellate</name>
    <name type="synonym">Zooxanthella microadriatica</name>
    <dbReference type="NCBI Taxonomy" id="2951"/>
    <lineage>
        <taxon>Eukaryota</taxon>
        <taxon>Sar</taxon>
        <taxon>Alveolata</taxon>
        <taxon>Dinophyceae</taxon>
        <taxon>Suessiales</taxon>
        <taxon>Symbiodiniaceae</taxon>
        <taxon>Symbiodinium</taxon>
    </lineage>
</organism>
<feature type="region of interest" description="Disordered" evidence="1">
    <location>
        <begin position="1"/>
        <end position="72"/>
    </location>
</feature>
<comment type="caution">
    <text evidence="2">The sequence shown here is derived from an EMBL/GenBank/DDBJ whole genome shotgun (WGS) entry which is preliminary data.</text>
</comment>
<dbReference type="Proteomes" id="UP000186817">
    <property type="component" value="Unassembled WGS sequence"/>
</dbReference>
<feature type="compositionally biased region" description="Pro residues" evidence="1">
    <location>
        <begin position="9"/>
        <end position="18"/>
    </location>
</feature>
<dbReference type="OrthoDB" id="435276at2759"/>
<dbReference type="InterPro" id="IPR036961">
    <property type="entry name" value="Kinesin_motor_dom_sf"/>
</dbReference>
<dbReference type="AlphaFoldDB" id="A0A1Q9EUW7"/>
<evidence type="ECO:0008006" key="4">
    <source>
        <dbReference type="Google" id="ProtNLM"/>
    </source>
</evidence>
<feature type="compositionally biased region" description="Low complexity" evidence="1">
    <location>
        <begin position="43"/>
        <end position="62"/>
    </location>
</feature>
<evidence type="ECO:0000313" key="2">
    <source>
        <dbReference type="EMBL" id="OLQ11234.1"/>
    </source>
</evidence>
<protein>
    <recommendedName>
        <fullName evidence="4">Kinesin motor domain-containing protein</fullName>
    </recommendedName>
</protein>
<gene>
    <name evidence="2" type="ORF">AK812_SmicGene4964</name>
</gene>
<dbReference type="EMBL" id="LSRX01000063">
    <property type="protein sequence ID" value="OLQ11234.1"/>
    <property type="molecule type" value="Genomic_DNA"/>
</dbReference>
<evidence type="ECO:0000313" key="3">
    <source>
        <dbReference type="Proteomes" id="UP000186817"/>
    </source>
</evidence>
<dbReference type="Gene3D" id="3.40.850.10">
    <property type="entry name" value="Kinesin motor domain"/>
    <property type="match status" value="1"/>
</dbReference>